<gene>
    <name evidence="2" type="ORF">O3P69_002410</name>
</gene>
<accession>A0AAW0V6M0</accession>
<feature type="compositionally biased region" description="Polar residues" evidence="1">
    <location>
        <begin position="109"/>
        <end position="119"/>
    </location>
</feature>
<feature type="region of interest" description="Disordered" evidence="1">
    <location>
        <begin position="109"/>
        <end position="139"/>
    </location>
</feature>
<protein>
    <submittedName>
        <fullName evidence="2">Uncharacterized protein</fullName>
    </submittedName>
</protein>
<feature type="region of interest" description="Disordered" evidence="1">
    <location>
        <begin position="223"/>
        <end position="248"/>
    </location>
</feature>
<organism evidence="2 3">
    <name type="scientific">Scylla paramamosain</name>
    <name type="common">Mud crab</name>
    <dbReference type="NCBI Taxonomy" id="85552"/>
    <lineage>
        <taxon>Eukaryota</taxon>
        <taxon>Metazoa</taxon>
        <taxon>Ecdysozoa</taxon>
        <taxon>Arthropoda</taxon>
        <taxon>Crustacea</taxon>
        <taxon>Multicrustacea</taxon>
        <taxon>Malacostraca</taxon>
        <taxon>Eumalacostraca</taxon>
        <taxon>Eucarida</taxon>
        <taxon>Decapoda</taxon>
        <taxon>Pleocyemata</taxon>
        <taxon>Brachyura</taxon>
        <taxon>Eubrachyura</taxon>
        <taxon>Portunoidea</taxon>
        <taxon>Portunidae</taxon>
        <taxon>Portuninae</taxon>
        <taxon>Scylla</taxon>
    </lineage>
</organism>
<evidence type="ECO:0000313" key="3">
    <source>
        <dbReference type="Proteomes" id="UP001487740"/>
    </source>
</evidence>
<evidence type="ECO:0000256" key="1">
    <source>
        <dbReference type="SAM" id="MobiDB-lite"/>
    </source>
</evidence>
<name>A0AAW0V6M0_SCYPA</name>
<dbReference type="EMBL" id="JARAKH010000001">
    <property type="protein sequence ID" value="KAK8407851.1"/>
    <property type="molecule type" value="Genomic_DNA"/>
</dbReference>
<evidence type="ECO:0000313" key="2">
    <source>
        <dbReference type="EMBL" id="KAK8407851.1"/>
    </source>
</evidence>
<reference evidence="2 3" key="1">
    <citation type="submission" date="2023-03" db="EMBL/GenBank/DDBJ databases">
        <title>High-quality genome of Scylla paramamosain provides insights in environmental adaptation.</title>
        <authorList>
            <person name="Zhang L."/>
        </authorList>
    </citation>
    <scope>NUCLEOTIDE SEQUENCE [LARGE SCALE GENOMIC DNA]</scope>
    <source>
        <strain evidence="2">LZ_2023a</strain>
        <tissue evidence="2">Muscle</tissue>
    </source>
</reference>
<comment type="caution">
    <text evidence="2">The sequence shown here is derived from an EMBL/GenBank/DDBJ whole genome shotgun (WGS) entry which is preliminary data.</text>
</comment>
<sequence>MRLPSPMWRAVCLSEYRIDVNSPGVCYVDMFPGFLAPDECSTPRNPHSPITTTSITITSQTHHHHNHLHHHQHNTTTATTTKIFNDLSCEVGGSGEAVQVQHYNVLARSKTTNMDSGSRNLPGPDAKEKNKSRDAASTSNAAAAAAAAASTREKIINKSIPHRFSFRSGPADKGKKQIKRGLSLSLRRSALWSTLHAKTMEIPERLRREERKLAKVPRLQIWLSTDQSPREPPPGEQQVLNNTREPLPKLDAAEVRPSGAGVSVWQVAGV</sequence>
<keyword evidence="3" id="KW-1185">Reference proteome</keyword>
<dbReference type="AlphaFoldDB" id="A0AAW0V6M0"/>
<dbReference type="Proteomes" id="UP001487740">
    <property type="component" value="Unassembled WGS sequence"/>
</dbReference>
<proteinExistence type="predicted"/>
<feature type="compositionally biased region" description="Basic and acidic residues" evidence="1">
    <location>
        <begin position="125"/>
        <end position="134"/>
    </location>
</feature>